<organism evidence="1 2">
    <name type="scientific">Ottowia thiooxydans</name>
    <dbReference type="NCBI Taxonomy" id="219182"/>
    <lineage>
        <taxon>Bacteria</taxon>
        <taxon>Pseudomonadati</taxon>
        <taxon>Pseudomonadota</taxon>
        <taxon>Betaproteobacteria</taxon>
        <taxon>Burkholderiales</taxon>
        <taxon>Comamonadaceae</taxon>
        <taxon>Ottowia</taxon>
    </lineage>
</organism>
<name>A0ABV2QEE4_9BURK</name>
<evidence type="ECO:0000313" key="1">
    <source>
        <dbReference type="EMBL" id="MET4579415.1"/>
    </source>
</evidence>
<dbReference type="RefSeq" id="WP_354447480.1">
    <property type="nucleotide sequence ID" value="NZ_JBEPSH010000009.1"/>
</dbReference>
<dbReference type="Proteomes" id="UP001549320">
    <property type="component" value="Unassembled WGS sequence"/>
</dbReference>
<protein>
    <submittedName>
        <fullName evidence="1">Uncharacterized protein</fullName>
    </submittedName>
</protein>
<evidence type="ECO:0000313" key="2">
    <source>
        <dbReference type="Proteomes" id="UP001549320"/>
    </source>
</evidence>
<gene>
    <name evidence="1" type="ORF">ABIE13_004543</name>
</gene>
<proteinExistence type="predicted"/>
<sequence>MSTINICVGHRTFPENFARYVDLMLSPVPLNTRARSVHVPDNTFGPYGDTLSEYAQLFWLLDHLDDILAGHRFLRVFHYRRFIAPKKPAQAAPAINQPWAMVIQAHELDQYESAFDRSEETELTNTQISLDQGILGQYAQVHVLEDIVNFGHFLAQAKVIPDQQVVGFLNMTAFVPSSSIATYGKENFRAIFSVLRRAATFTESPYYQRREGYQRRAMGFLLERLNSYLLLLLMAQGRLGATQGQNMVISDELSISTTS</sequence>
<dbReference type="EMBL" id="JBEPSH010000009">
    <property type="protein sequence ID" value="MET4579415.1"/>
    <property type="molecule type" value="Genomic_DNA"/>
</dbReference>
<reference evidence="1 2" key="1">
    <citation type="submission" date="2024-06" db="EMBL/GenBank/DDBJ databases">
        <title>Sorghum-associated microbial communities from plants grown in Nebraska, USA.</title>
        <authorList>
            <person name="Schachtman D."/>
        </authorList>
    </citation>
    <scope>NUCLEOTIDE SEQUENCE [LARGE SCALE GENOMIC DNA]</scope>
    <source>
        <strain evidence="1 2">2709</strain>
    </source>
</reference>
<accession>A0ABV2QEE4</accession>
<keyword evidence="2" id="KW-1185">Reference proteome</keyword>
<comment type="caution">
    <text evidence="1">The sequence shown here is derived from an EMBL/GenBank/DDBJ whole genome shotgun (WGS) entry which is preliminary data.</text>
</comment>